<evidence type="ECO:0000313" key="1">
    <source>
        <dbReference type="EMBL" id="KAG8074624.1"/>
    </source>
</evidence>
<evidence type="ECO:0000313" key="2">
    <source>
        <dbReference type="Proteomes" id="UP000729402"/>
    </source>
</evidence>
<sequence length="85" mass="9482">MGRRTDPPVYMIDAQASISEWALRSPQDCRVTSSTIQDSPCPSRTEEGVHIDKLKASSKPQNKFHISVGKGKFITTFTMLVLMLN</sequence>
<dbReference type="Proteomes" id="UP000729402">
    <property type="component" value="Unassembled WGS sequence"/>
</dbReference>
<reference evidence="1" key="2">
    <citation type="submission" date="2021-02" db="EMBL/GenBank/DDBJ databases">
        <authorList>
            <person name="Kimball J.A."/>
            <person name="Haas M.W."/>
            <person name="Macchietto M."/>
            <person name="Kono T."/>
            <person name="Duquette J."/>
            <person name="Shao M."/>
        </authorList>
    </citation>
    <scope>NUCLEOTIDE SEQUENCE</scope>
    <source>
        <tissue evidence="1">Fresh leaf tissue</tissue>
    </source>
</reference>
<dbReference type="EMBL" id="JAAALK010000283">
    <property type="protein sequence ID" value="KAG8074624.1"/>
    <property type="molecule type" value="Genomic_DNA"/>
</dbReference>
<keyword evidence="2" id="KW-1185">Reference proteome</keyword>
<name>A0A8J5SYI7_ZIZPA</name>
<reference evidence="1" key="1">
    <citation type="journal article" date="2021" name="bioRxiv">
        <title>Whole Genome Assembly and Annotation of Northern Wild Rice, Zizania palustris L., Supports a Whole Genome Duplication in the Zizania Genus.</title>
        <authorList>
            <person name="Haas M."/>
            <person name="Kono T."/>
            <person name="Macchietto M."/>
            <person name="Millas R."/>
            <person name="McGilp L."/>
            <person name="Shao M."/>
            <person name="Duquette J."/>
            <person name="Hirsch C.N."/>
            <person name="Kimball J."/>
        </authorList>
    </citation>
    <scope>NUCLEOTIDE SEQUENCE</scope>
    <source>
        <tissue evidence="1">Fresh leaf tissue</tissue>
    </source>
</reference>
<gene>
    <name evidence="1" type="ORF">GUJ93_ZPchr0006g43626</name>
</gene>
<comment type="caution">
    <text evidence="1">The sequence shown here is derived from an EMBL/GenBank/DDBJ whole genome shotgun (WGS) entry which is preliminary data.</text>
</comment>
<dbReference type="AlphaFoldDB" id="A0A8J5SYI7"/>
<protein>
    <submittedName>
        <fullName evidence="1">Uncharacterized protein</fullName>
    </submittedName>
</protein>
<proteinExistence type="predicted"/>
<accession>A0A8J5SYI7</accession>
<organism evidence="1 2">
    <name type="scientific">Zizania palustris</name>
    <name type="common">Northern wild rice</name>
    <dbReference type="NCBI Taxonomy" id="103762"/>
    <lineage>
        <taxon>Eukaryota</taxon>
        <taxon>Viridiplantae</taxon>
        <taxon>Streptophyta</taxon>
        <taxon>Embryophyta</taxon>
        <taxon>Tracheophyta</taxon>
        <taxon>Spermatophyta</taxon>
        <taxon>Magnoliopsida</taxon>
        <taxon>Liliopsida</taxon>
        <taxon>Poales</taxon>
        <taxon>Poaceae</taxon>
        <taxon>BOP clade</taxon>
        <taxon>Oryzoideae</taxon>
        <taxon>Oryzeae</taxon>
        <taxon>Zizaniinae</taxon>
        <taxon>Zizania</taxon>
    </lineage>
</organism>